<evidence type="ECO:0000313" key="3">
    <source>
        <dbReference type="Proteomes" id="UP001558652"/>
    </source>
</evidence>
<dbReference type="InterPro" id="IPR014710">
    <property type="entry name" value="RmlC-like_jellyroll"/>
</dbReference>
<dbReference type="EMBL" id="JBFDAA010000016">
    <property type="protein sequence ID" value="KAL1117125.1"/>
    <property type="molecule type" value="Genomic_DNA"/>
</dbReference>
<dbReference type="InterPro" id="IPR018490">
    <property type="entry name" value="cNMP-bd_dom_sf"/>
</dbReference>
<reference evidence="2 3" key="1">
    <citation type="submission" date="2024-07" db="EMBL/GenBank/DDBJ databases">
        <title>Chromosome-level genome assembly of the water stick insect Ranatra chinensis (Heteroptera: Nepidae).</title>
        <authorList>
            <person name="Liu X."/>
        </authorList>
    </citation>
    <scope>NUCLEOTIDE SEQUENCE [LARGE SCALE GENOMIC DNA]</scope>
    <source>
        <strain evidence="2">Cailab_2021Rc</strain>
        <tissue evidence="2">Muscle</tissue>
    </source>
</reference>
<gene>
    <name evidence="2" type="ORF">AAG570_004453</name>
</gene>
<dbReference type="SUPFAM" id="SSF51206">
    <property type="entry name" value="cAMP-binding domain-like"/>
    <property type="match status" value="1"/>
</dbReference>
<evidence type="ECO:0000313" key="2">
    <source>
        <dbReference type="EMBL" id="KAL1117125.1"/>
    </source>
</evidence>
<protein>
    <submittedName>
        <fullName evidence="2">Uncharacterized protein</fullName>
    </submittedName>
</protein>
<proteinExistence type="predicted"/>
<keyword evidence="3" id="KW-1185">Reference proteome</keyword>
<name>A0ABD0YPH0_9HEMI</name>
<dbReference type="Gene3D" id="2.60.120.10">
    <property type="entry name" value="Jelly Rolls"/>
    <property type="match status" value="1"/>
</dbReference>
<evidence type="ECO:0000256" key="1">
    <source>
        <dbReference type="SAM" id="MobiDB-lite"/>
    </source>
</evidence>
<accession>A0ABD0YPH0</accession>
<organism evidence="2 3">
    <name type="scientific">Ranatra chinensis</name>
    <dbReference type="NCBI Taxonomy" id="642074"/>
    <lineage>
        <taxon>Eukaryota</taxon>
        <taxon>Metazoa</taxon>
        <taxon>Ecdysozoa</taxon>
        <taxon>Arthropoda</taxon>
        <taxon>Hexapoda</taxon>
        <taxon>Insecta</taxon>
        <taxon>Pterygota</taxon>
        <taxon>Neoptera</taxon>
        <taxon>Paraneoptera</taxon>
        <taxon>Hemiptera</taxon>
        <taxon>Heteroptera</taxon>
        <taxon>Panheteroptera</taxon>
        <taxon>Nepomorpha</taxon>
        <taxon>Nepidae</taxon>
        <taxon>Ranatrinae</taxon>
        <taxon>Ranatra</taxon>
    </lineage>
</organism>
<feature type="region of interest" description="Disordered" evidence="1">
    <location>
        <begin position="373"/>
        <end position="404"/>
    </location>
</feature>
<dbReference type="AlphaFoldDB" id="A0ABD0YPH0"/>
<dbReference type="Proteomes" id="UP001558652">
    <property type="component" value="Unassembled WGS sequence"/>
</dbReference>
<sequence>MFREAVSKFLAEKAEKSPGVPYVVNQKEEEDVQTAMDMFPYFKTWSRQVRRECSIYSTVKTYPPKASIEVKDDNDADVSFFVLHGSCTAVRMLTVDRVFKKNKKPKYRLCELHTTRENETDGAKRTAEDVFMQVCRLLPGSCFGLGEVLAEKCSFMAGSHGARCLVMPRDTLLKNEPSDHVWKRIVHFTDLSTPTDDRLLAALERNRDGRLARKDSKNNRHMTVHDVPMSCRIGRVQVPQKVKAIRLQNSRHIALQLNELHDNKAEWKNKVLNDIKRKRKKIKATSALRSLLQSGGISAESRLEEILRKYFAVEKSEEDDDNIDLSEYKAENTADEVNGKEFELEREEAEVIECATSGEESCADYLDANEIDSTMDEELEAAEVDVGPDDLSSAEETTDEVSNL</sequence>
<comment type="caution">
    <text evidence="2">The sequence shown here is derived from an EMBL/GenBank/DDBJ whole genome shotgun (WGS) entry which is preliminary data.</text>
</comment>